<dbReference type="EMBL" id="QHCR01000003">
    <property type="protein sequence ID" value="RHX80560.1"/>
    <property type="molecule type" value="Genomic_DNA"/>
</dbReference>
<keyword evidence="2" id="KW-1185">Reference proteome</keyword>
<accession>A0ABX9M494</accession>
<reference evidence="1 2" key="2">
    <citation type="journal article" date="2020" name="Int. J. Syst. Evol. Microbiol.">
        <title>Leptospira yasudae sp. nov. and Leptospira stimsonii sp. nov., two new species of the pathogenic group isolated from environmental sources.</title>
        <authorList>
            <person name="Casanovas-Massana A."/>
            <person name="Hamond C."/>
            <person name="Santos L.A."/>
            <person name="de Oliveira D."/>
            <person name="Hacker K.P."/>
            <person name="Balassiano I."/>
            <person name="Costa F."/>
            <person name="Medeiros M.A."/>
            <person name="Reis M.G."/>
            <person name="Ko A.I."/>
            <person name="Wunder E.A."/>
        </authorList>
    </citation>
    <scope>NUCLEOTIDE SEQUENCE [LARGE SCALE GENOMIC DNA]</scope>
    <source>
        <strain evidence="1 2">B21</strain>
    </source>
</reference>
<gene>
    <name evidence="1" type="ORF">DLM77_06585</name>
</gene>
<organism evidence="1 2">
    <name type="scientific">Leptospira yasudae</name>
    <dbReference type="NCBI Taxonomy" id="2202201"/>
    <lineage>
        <taxon>Bacteria</taxon>
        <taxon>Pseudomonadati</taxon>
        <taxon>Spirochaetota</taxon>
        <taxon>Spirochaetia</taxon>
        <taxon>Leptospirales</taxon>
        <taxon>Leptospiraceae</taxon>
        <taxon>Leptospira</taxon>
    </lineage>
</organism>
<sequence>MKLNSIYNLIHLRRKIGAFKDSNDRKIIWIRLIRTSNNGSIVDWHFQSLEQGFQKNPKVENFIRRIEFTD</sequence>
<name>A0ABX9M494_9LEPT</name>
<reference evidence="2" key="1">
    <citation type="submission" date="2018-05" db="EMBL/GenBank/DDBJ databases">
        <title>Leptospira yasudae sp. nov. and Leptospira stimsonii sp. nov., two pathogenic species of the genus Leptospira isolated from environmental sources.</title>
        <authorList>
            <person name="Casanovas-Massana A."/>
            <person name="Hamond C."/>
            <person name="Santos L.A."/>
            <person name="Hacker K.P."/>
            <person name="Balassiano I."/>
            <person name="Medeiros M.A."/>
            <person name="Reis M.G."/>
            <person name="Ko A.I."/>
            <person name="Wunder E.A."/>
        </authorList>
    </citation>
    <scope>NUCLEOTIDE SEQUENCE [LARGE SCALE GENOMIC DNA]</scope>
    <source>
        <strain evidence="2">B21</strain>
    </source>
</reference>
<dbReference type="Proteomes" id="UP000285569">
    <property type="component" value="Unassembled WGS sequence"/>
</dbReference>
<proteinExistence type="predicted"/>
<comment type="caution">
    <text evidence="1">The sequence shown here is derived from an EMBL/GenBank/DDBJ whole genome shotgun (WGS) entry which is preliminary data.</text>
</comment>
<protein>
    <submittedName>
        <fullName evidence="1">Uncharacterized protein</fullName>
    </submittedName>
</protein>
<evidence type="ECO:0000313" key="2">
    <source>
        <dbReference type="Proteomes" id="UP000285569"/>
    </source>
</evidence>
<evidence type="ECO:0000313" key="1">
    <source>
        <dbReference type="EMBL" id="RHX80560.1"/>
    </source>
</evidence>